<gene>
    <name evidence="2" type="ORF">ISG29_11475</name>
</gene>
<comment type="caution">
    <text evidence="2">The sequence shown here is derived from an EMBL/GenBank/DDBJ whole genome shotgun (WGS) entry which is preliminary data.</text>
</comment>
<protein>
    <submittedName>
        <fullName evidence="2">RDD family protein</fullName>
    </submittedName>
</protein>
<keyword evidence="1" id="KW-1133">Transmembrane helix</keyword>
<feature type="transmembrane region" description="Helical" evidence="1">
    <location>
        <begin position="33"/>
        <end position="54"/>
    </location>
</feature>
<organism evidence="2 3">
    <name type="scientific">Nocardioides acrostichi</name>
    <dbReference type="NCBI Taxonomy" id="2784339"/>
    <lineage>
        <taxon>Bacteria</taxon>
        <taxon>Bacillati</taxon>
        <taxon>Actinomycetota</taxon>
        <taxon>Actinomycetes</taxon>
        <taxon>Propionibacteriales</taxon>
        <taxon>Nocardioidaceae</taxon>
        <taxon>Nocardioides</taxon>
    </lineage>
</organism>
<dbReference type="EMBL" id="JADIVZ010000004">
    <property type="protein sequence ID" value="MBF4162312.1"/>
    <property type="molecule type" value="Genomic_DNA"/>
</dbReference>
<name>A0A930UYZ4_9ACTN</name>
<evidence type="ECO:0000313" key="3">
    <source>
        <dbReference type="Proteomes" id="UP000656804"/>
    </source>
</evidence>
<accession>A0A930UYZ4</accession>
<sequence>MLALAVDWFACILVVSLFTPVYGVDAGNRGSLVVTGLFVVESALFTAAVGGSFGQVATRLRVVRVDGDPRPLGLLPALGRQVLVALVIPPLVFRPDGRGLHDLATGSACVTIQTHLALRGSAVGARR</sequence>
<evidence type="ECO:0000313" key="2">
    <source>
        <dbReference type="EMBL" id="MBF4162312.1"/>
    </source>
</evidence>
<proteinExistence type="predicted"/>
<reference evidence="2" key="1">
    <citation type="submission" date="2020-11" db="EMBL/GenBank/DDBJ databases">
        <title>Nocardioides sp. CBS4Y-1, whole genome shotgun sequence.</title>
        <authorList>
            <person name="Tuo L."/>
        </authorList>
    </citation>
    <scope>NUCLEOTIDE SEQUENCE</scope>
    <source>
        <strain evidence="2">CBS4Y-1</strain>
    </source>
</reference>
<dbReference type="Proteomes" id="UP000656804">
    <property type="component" value="Unassembled WGS sequence"/>
</dbReference>
<evidence type="ECO:0000256" key="1">
    <source>
        <dbReference type="SAM" id="Phobius"/>
    </source>
</evidence>
<keyword evidence="1" id="KW-0472">Membrane</keyword>
<keyword evidence="1" id="KW-0812">Transmembrane</keyword>
<keyword evidence="3" id="KW-1185">Reference proteome</keyword>
<dbReference type="AlphaFoldDB" id="A0A930UYZ4"/>